<evidence type="ECO:0000256" key="1">
    <source>
        <dbReference type="ARBA" id="ARBA00004123"/>
    </source>
</evidence>
<feature type="compositionally biased region" description="Basic and acidic residues" evidence="4">
    <location>
        <begin position="45"/>
        <end position="60"/>
    </location>
</feature>
<comment type="subcellular location">
    <subcellularLocation>
        <location evidence="1">Nucleus</location>
    </subcellularLocation>
</comment>
<feature type="region of interest" description="Disordered" evidence="4">
    <location>
        <begin position="460"/>
        <end position="511"/>
    </location>
</feature>
<reference evidence="5" key="1">
    <citation type="submission" date="2021-12" db="EMBL/GenBank/DDBJ databases">
        <authorList>
            <person name="King R."/>
        </authorList>
    </citation>
    <scope>NUCLEOTIDE SEQUENCE</scope>
</reference>
<feature type="compositionally biased region" description="Polar residues" evidence="4">
    <location>
        <begin position="12"/>
        <end position="27"/>
    </location>
</feature>
<feature type="compositionally biased region" description="Basic and acidic residues" evidence="4">
    <location>
        <begin position="719"/>
        <end position="736"/>
    </location>
</feature>
<dbReference type="Proteomes" id="UP001153292">
    <property type="component" value="Chromosome 17"/>
</dbReference>
<organism evidence="5 6">
    <name type="scientific">Chilo suppressalis</name>
    <name type="common">Asiatic rice borer moth</name>
    <dbReference type="NCBI Taxonomy" id="168631"/>
    <lineage>
        <taxon>Eukaryota</taxon>
        <taxon>Metazoa</taxon>
        <taxon>Ecdysozoa</taxon>
        <taxon>Arthropoda</taxon>
        <taxon>Hexapoda</taxon>
        <taxon>Insecta</taxon>
        <taxon>Pterygota</taxon>
        <taxon>Neoptera</taxon>
        <taxon>Endopterygota</taxon>
        <taxon>Lepidoptera</taxon>
        <taxon>Glossata</taxon>
        <taxon>Ditrysia</taxon>
        <taxon>Pyraloidea</taxon>
        <taxon>Crambidae</taxon>
        <taxon>Crambinae</taxon>
        <taxon>Chilo</taxon>
    </lineage>
</organism>
<feature type="compositionally biased region" description="Basic and acidic residues" evidence="4">
    <location>
        <begin position="1"/>
        <end position="11"/>
    </location>
</feature>
<feature type="compositionally biased region" description="Acidic residues" evidence="4">
    <location>
        <begin position="737"/>
        <end position="750"/>
    </location>
</feature>
<feature type="compositionally biased region" description="Acidic residues" evidence="4">
    <location>
        <begin position="764"/>
        <end position="821"/>
    </location>
</feature>
<feature type="compositionally biased region" description="Acidic residues" evidence="4">
    <location>
        <begin position="1152"/>
        <end position="1176"/>
    </location>
</feature>
<dbReference type="PANTHER" id="PTHR14396">
    <property type="entry name" value="CLASPIN"/>
    <property type="match status" value="1"/>
</dbReference>
<gene>
    <name evidence="5" type="ORF">CHILSU_LOCUS3662</name>
</gene>
<evidence type="ECO:0000313" key="6">
    <source>
        <dbReference type="Proteomes" id="UP001153292"/>
    </source>
</evidence>
<dbReference type="InterPro" id="IPR024146">
    <property type="entry name" value="Claspin"/>
</dbReference>
<keyword evidence="2" id="KW-0597">Phosphoprotein</keyword>
<feature type="region of interest" description="Disordered" evidence="4">
    <location>
        <begin position="202"/>
        <end position="237"/>
    </location>
</feature>
<sequence length="1500" mass="170502">MTEILPFKESETQSLTEQNNVLMSPRNSAERVHNESDDNCNDHNNSFKDGLRNHNNRLSDSESDLEITNTDRIRAFQPTSNASSDSDDYSNIIRKRSSNLHKKILNSDVSESDLEQSQEKENLLNIDKGSLQKRTVKKRNKLREKIQNLLNSKETINASKTDQNELFHQNQTSSSDDEMASINIIKQKIKERSNTLKMSICDPDSSEDESNHLKHVQEPRKKQKRSILTSPKPQRISAKQAMENMHKIKSESNRMLREKEVSLPYHRPKALSLKDIMSRRKPAVSSDGKILPIKMNEEQLKQFALQLEQRQKEMIELCKSDTEDEEDNEASEQIQCMSDSNTASDQILTKIDDTVCEPEPLAKCNVSMKMLNSDVDSNISNDTTKVDNGSRHVEKSNEVSNISNNNFEVSEDVHDKSKDVSTEIELVYNDSLEKPNEVADDLTSEKKNCEFNAPVTTLTKQNKSDEANSCDSNNQTTTNILDMSESKETNQASAENLTEKDSQGSAENLPEKDSQLISLLYDTEENDSKTLADFNNISNEIPKEEVTDTDGKRVDDDQFPDDDLDGVNIDDIDNIIENEEMIRNDVPNKKYNSPALVKQDTNSLKLKPKLMGAPGMLIDLDGSDATVPKKLTGVELLKERFCFFAKLKTPEELERERERRQKPGTQHIKLKQELEEKIATQRSLEWTKRLENEKQQQKELNAMMGEASDVENEEDDIDKIEAKLRENEAESKRSSDSEEEEEEVIEDDVLIEDKPRKKNHLVADEAEESDMDDGVQSNIDEDENQFDAEDDNAAENDEQNDVQSEEDSSENEESSESEDDQEMKPKKSRILKAFEDSDDDESDKKISIIRTVTLERDELHSNKKDSTSPLISQIGKTRASEDISKSEINTIQTSDNITESQDEDLQLAQVPKTNSEEIFTSQESISNKPINSVSDCNDVDLGSQTFSIVNPSSVLKTNSEINVNSQEKTSILSETQPVDDNLDIVAGLCSGSLSQNYIEFKPPSTQSQNLESQPLGDDILDMCTGKFYDNQLVTQTDDNVDCTSLDITPDSTVGPVEGEKKCETIKKADDVLKSVLDELNESEIEYSKPMKFFCDGKNKNEGNEHSVNNSQMKKKFVIDSDDDITDEPEKSKSKKKKIIKKKKPEQRALQISDDENEDYSEQENDYMSDNEDLQNNDEERLVEYDSEENEIEVKQRPQKKKRKAAEFFEQEAELTSEDEWCGSGDEDEAGLDRMEREAGDDDAFHQGRLQAELGQIHARDILDQDKREVRLIQELLFEDGDLGGGGRQRKFRWRTEDGEDVTGTIPNDLMDTQEEEFESEEQWRKQRHEREVFLRQLKNEDKSEDVLNISVNRTTIIKANLLSRTMSSILEDQKPDSEMPENTTVSDKKIVKDIPSPKKPFPVFKQNYHGSLLTRGRGALARLAALATPLAVDVDAPKIGLIATSSKRNFVFAAITPEDKELKVTKRKADVDVGTPRLVKKMRKEEKKQPKNSLLDHLMT</sequence>
<feature type="region of interest" description="Disordered" evidence="4">
    <location>
        <begin position="1097"/>
        <end position="1228"/>
    </location>
</feature>
<keyword evidence="3" id="KW-0539">Nucleus</keyword>
<feature type="compositionally biased region" description="Basic and acidic residues" evidence="4">
    <location>
        <begin position="853"/>
        <end position="866"/>
    </location>
</feature>
<evidence type="ECO:0000256" key="4">
    <source>
        <dbReference type="SAM" id="MobiDB-lite"/>
    </source>
</evidence>
<feature type="region of interest" description="Disordered" evidence="4">
    <location>
        <begin position="1"/>
        <end position="64"/>
    </location>
</feature>
<evidence type="ECO:0008006" key="7">
    <source>
        <dbReference type="Google" id="ProtNLM"/>
    </source>
</evidence>
<feature type="compositionally biased region" description="Basic residues" evidence="4">
    <location>
        <begin position="1132"/>
        <end position="1144"/>
    </location>
</feature>
<feature type="compositionally biased region" description="Acidic residues" evidence="4">
    <location>
        <begin position="708"/>
        <end position="718"/>
    </location>
</feature>
<feature type="region of interest" description="Disordered" evidence="4">
    <location>
        <begin position="1475"/>
        <end position="1500"/>
    </location>
</feature>
<evidence type="ECO:0000256" key="3">
    <source>
        <dbReference type="ARBA" id="ARBA00023242"/>
    </source>
</evidence>
<feature type="compositionally biased region" description="Polar residues" evidence="4">
    <location>
        <begin position="460"/>
        <end position="481"/>
    </location>
</feature>
<evidence type="ECO:0000313" key="5">
    <source>
        <dbReference type="EMBL" id="CAH0400468.1"/>
    </source>
</evidence>
<name>A0ABN8AWA6_CHISP</name>
<dbReference type="EMBL" id="OU963910">
    <property type="protein sequence ID" value="CAH0400468.1"/>
    <property type="molecule type" value="Genomic_DNA"/>
</dbReference>
<protein>
    <recommendedName>
        <fullName evidence="7">Claspin</fullName>
    </recommendedName>
</protein>
<proteinExistence type="predicted"/>
<keyword evidence="6" id="KW-1185">Reference proteome</keyword>
<feature type="compositionally biased region" description="Basic and acidic residues" evidence="4">
    <location>
        <begin position="209"/>
        <end position="220"/>
    </location>
</feature>
<accession>A0ABN8AWA6</accession>
<feature type="region of interest" description="Disordered" evidence="4">
    <location>
        <begin position="704"/>
        <end position="883"/>
    </location>
</feature>
<dbReference type="PANTHER" id="PTHR14396:SF10">
    <property type="entry name" value="CLASPIN"/>
    <property type="match status" value="1"/>
</dbReference>
<feature type="compositionally biased region" description="Acidic residues" evidence="4">
    <location>
        <begin position="1208"/>
        <end position="1228"/>
    </location>
</feature>
<evidence type="ECO:0000256" key="2">
    <source>
        <dbReference type="ARBA" id="ARBA00022553"/>
    </source>
</evidence>